<feature type="region of interest" description="Disordered" evidence="1">
    <location>
        <begin position="955"/>
        <end position="980"/>
    </location>
</feature>
<feature type="compositionally biased region" description="Polar residues" evidence="1">
    <location>
        <begin position="23"/>
        <end position="45"/>
    </location>
</feature>
<protein>
    <submittedName>
        <fullName evidence="2">Uncharacterized protein</fullName>
    </submittedName>
</protein>
<sequence>SSELSGDFVVVKKYWDKEEENSRNGNTTSDSPRLSAKTQQSNIGTNAPPHDHSSKSDQHRGSITPRNATSDQLEDLTTSWTDALLPQPWSGANDPELHDANVNLNTNTRISTSAFVNVNVNANANADTPFSIDDSESVMQLYESKDAYLSPMEMESNEKELDEKSSYNDNSETGSKLTQASSAVFAKHHDNSHKHWISSKSTVNPALTAFARPFLPPIQESITSQVSKHNEHEVDNEIEEKDFVLFSPSAPRSLMFFSDNATEEMTDETRMVEQRTKSDELFHGNIDDTEEMASAPLSHTNHTSVMPLSTSRSTVSVSPFFFSARSMPWSSSSASPSPSPSRPTTISSPPHDINNRQLINSTDVATTTTTTTATTITTTTTTTMTTMTRSFFFPPSSSSSSSSSSTRPHTQTRHDFVGVGHEKTHPTEIRKERHSMDSPFFKDRGSQSRSVSPSQSHSPSHSQSQSHSPPPLLFHHDFPQSFFHSRPENEIRPPAKTNTTRSSSAFRIAFDAGPKTRRADGRAGLTLANSNSSSSMITQHKKTTFKRSKPKEHKSKTHVLTAIASQPTRGALSCNALRIKTENKFENLPRIEIDLIPSTSEVETDQDVLCTVDDDVRSPLLPLLPLLPPVSSPLLPLVSSPKKKKVKAKTKTTPTKKHFPHQIRMHSVDLSHHDIPSHKHSPYRAHHLSNTLVENDFVQLEPSANGLHLQLLPTVQSPHERDYGTTLKEGRRSPRTQTSSTCLLRSATYSQRQERVKSHFGNDTHFGHDSDHSPVEQSIDMSTTLHWRKSAAQPQTATKHSQDSAHAILKSKSVPSLPLAPKLDQRPQETPGNEAKSDHVPQRTRNENDSRDLSVLSSSTVLGQEATKTGDAGRLNVPTHSLLDSSLQRNNNNESNAITFSQTSQSQSFQSGHLANLFGISSSSLSHSSLVMSGYAFSDPLSSTRSLSFTTTIATPNHVPESANPNTTKHAAETAHSDCQ</sequence>
<feature type="compositionally biased region" description="Basic and acidic residues" evidence="1">
    <location>
        <begin position="970"/>
        <end position="980"/>
    </location>
</feature>
<feature type="compositionally biased region" description="Polar residues" evidence="1">
    <location>
        <begin position="735"/>
        <end position="751"/>
    </location>
</feature>
<dbReference type="Proteomes" id="UP000023152">
    <property type="component" value="Unassembled WGS sequence"/>
</dbReference>
<feature type="compositionally biased region" description="Low complexity" evidence="1">
    <location>
        <begin position="328"/>
        <end position="350"/>
    </location>
</feature>
<feature type="region of interest" description="Disordered" evidence="1">
    <location>
        <begin position="328"/>
        <end position="366"/>
    </location>
</feature>
<name>X6MYN5_RETFI</name>
<reference evidence="2 3" key="1">
    <citation type="journal article" date="2013" name="Curr. Biol.">
        <title>The Genome of the Foraminiferan Reticulomyxa filosa.</title>
        <authorList>
            <person name="Glockner G."/>
            <person name="Hulsmann N."/>
            <person name="Schleicher M."/>
            <person name="Noegel A.A."/>
            <person name="Eichinger L."/>
            <person name="Gallinger C."/>
            <person name="Pawlowski J."/>
            <person name="Sierra R."/>
            <person name="Euteneuer U."/>
            <person name="Pillet L."/>
            <person name="Moustafa A."/>
            <person name="Platzer M."/>
            <person name="Groth M."/>
            <person name="Szafranski K."/>
            <person name="Schliwa M."/>
        </authorList>
    </citation>
    <scope>NUCLEOTIDE SEQUENCE [LARGE SCALE GENOMIC DNA]</scope>
</reference>
<feature type="compositionally biased region" description="Basic and acidic residues" evidence="1">
    <location>
        <begin position="835"/>
        <end position="852"/>
    </location>
</feature>
<evidence type="ECO:0000256" key="1">
    <source>
        <dbReference type="SAM" id="MobiDB-lite"/>
    </source>
</evidence>
<evidence type="ECO:0000313" key="2">
    <source>
        <dbReference type="EMBL" id="ETO18185.1"/>
    </source>
</evidence>
<feature type="compositionally biased region" description="Low complexity" evidence="1">
    <location>
        <begin position="387"/>
        <end position="409"/>
    </location>
</feature>
<feature type="non-terminal residue" evidence="2">
    <location>
        <position position="1"/>
    </location>
</feature>
<feature type="compositionally biased region" description="Basic and acidic residues" evidence="1">
    <location>
        <begin position="156"/>
        <end position="166"/>
    </location>
</feature>
<evidence type="ECO:0000313" key="3">
    <source>
        <dbReference type="Proteomes" id="UP000023152"/>
    </source>
</evidence>
<feature type="region of interest" description="Disordered" evidence="1">
    <location>
        <begin position="153"/>
        <end position="178"/>
    </location>
</feature>
<feature type="region of interest" description="Disordered" evidence="1">
    <location>
        <begin position="387"/>
        <end position="555"/>
    </location>
</feature>
<feature type="compositionally biased region" description="Polar residues" evidence="1">
    <location>
        <begin position="496"/>
        <end position="505"/>
    </location>
</feature>
<proteinExistence type="predicted"/>
<feature type="compositionally biased region" description="Basic and acidic residues" evidence="1">
    <location>
        <begin position="49"/>
        <end position="60"/>
    </location>
</feature>
<organism evidence="2 3">
    <name type="scientific">Reticulomyxa filosa</name>
    <dbReference type="NCBI Taxonomy" id="46433"/>
    <lineage>
        <taxon>Eukaryota</taxon>
        <taxon>Sar</taxon>
        <taxon>Rhizaria</taxon>
        <taxon>Retaria</taxon>
        <taxon>Foraminifera</taxon>
        <taxon>Monothalamids</taxon>
        <taxon>Reticulomyxidae</taxon>
        <taxon>Reticulomyxa</taxon>
    </lineage>
</organism>
<feature type="compositionally biased region" description="Polar residues" evidence="1">
    <location>
        <begin position="167"/>
        <end position="178"/>
    </location>
</feature>
<feature type="compositionally biased region" description="Polar residues" evidence="1">
    <location>
        <begin position="64"/>
        <end position="75"/>
    </location>
</feature>
<feature type="compositionally biased region" description="Basic and acidic residues" evidence="1">
    <location>
        <begin position="412"/>
        <end position="446"/>
    </location>
</feature>
<feature type="compositionally biased region" description="Low complexity" evidence="1">
    <location>
        <begin position="447"/>
        <end position="467"/>
    </location>
</feature>
<gene>
    <name evidence="2" type="ORF">RFI_19094</name>
</gene>
<feature type="region of interest" description="Disordered" evidence="1">
    <location>
        <begin position="811"/>
        <end position="878"/>
    </location>
</feature>
<comment type="caution">
    <text evidence="2">The sequence shown here is derived from an EMBL/GenBank/DDBJ whole genome shotgun (WGS) entry which is preliminary data.</text>
</comment>
<accession>X6MYN5</accession>
<feature type="region of interest" description="Disordered" evidence="1">
    <location>
        <begin position="1"/>
        <end position="75"/>
    </location>
</feature>
<dbReference type="EMBL" id="ASPP01015352">
    <property type="protein sequence ID" value="ETO18185.1"/>
    <property type="molecule type" value="Genomic_DNA"/>
</dbReference>
<feature type="compositionally biased region" description="Basic and acidic residues" evidence="1">
    <location>
        <begin position="13"/>
        <end position="22"/>
    </location>
</feature>
<feature type="compositionally biased region" description="Polar residues" evidence="1">
    <location>
        <begin position="355"/>
        <end position="365"/>
    </location>
</feature>
<feature type="compositionally biased region" description="Basic and acidic residues" evidence="1">
    <location>
        <begin position="718"/>
        <end position="732"/>
    </location>
</feature>
<dbReference type="AlphaFoldDB" id="X6MYN5"/>
<keyword evidence="3" id="KW-1185">Reference proteome</keyword>
<feature type="compositionally biased region" description="Polar residues" evidence="1">
    <location>
        <begin position="527"/>
        <end position="538"/>
    </location>
</feature>
<feature type="region of interest" description="Disordered" evidence="1">
    <location>
        <begin position="639"/>
        <end position="658"/>
    </location>
</feature>
<feature type="region of interest" description="Disordered" evidence="1">
    <location>
        <begin position="717"/>
        <end position="755"/>
    </location>
</feature>
<feature type="compositionally biased region" description="Basic residues" evidence="1">
    <location>
        <begin position="539"/>
        <end position="555"/>
    </location>
</feature>
<feature type="compositionally biased region" description="Basic residues" evidence="1">
    <location>
        <begin position="641"/>
        <end position="658"/>
    </location>
</feature>